<dbReference type="Pfam" id="PF00563">
    <property type="entry name" value="EAL"/>
    <property type="match status" value="1"/>
</dbReference>
<name>A0A432L9L4_9BACI</name>
<reference evidence="4 5" key="1">
    <citation type="submission" date="2018-12" db="EMBL/GenBank/DDBJ databases">
        <title>Lysinibacillus antri sp. nov., isolated from a cave soil.</title>
        <authorList>
            <person name="Narsing Rao M.P."/>
            <person name="Zhang H."/>
            <person name="Dong Z.-Y."/>
            <person name="Niu X.-K."/>
            <person name="Zhang K."/>
            <person name="Fang B.-Z."/>
            <person name="Kang Y.-Q."/>
            <person name="Xiao M."/>
            <person name="Li W.-J."/>
        </authorList>
    </citation>
    <scope>NUCLEOTIDE SEQUENCE [LARGE SCALE GENOMIC DNA]</scope>
    <source>
        <strain evidence="4 5">SYSU K30002</strain>
    </source>
</reference>
<dbReference type="SUPFAM" id="SSF55073">
    <property type="entry name" value="Nucleotide cyclase"/>
    <property type="match status" value="1"/>
</dbReference>
<evidence type="ECO:0000259" key="3">
    <source>
        <dbReference type="PROSITE" id="PS50887"/>
    </source>
</evidence>
<gene>
    <name evidence="4" type="ORF">EK386_14040</name>
</gene>
<feature type="transmembrane region" description="Helical" evidence="1">
    <location>
        <begin position="216"/>
        <end position="234"/>
    </location>
</feature>
<organism evidence="4 5">
    <name type="scientific">Lysinibacillus antri</name>
    <dbReference type="NCBI Taxonomy" id="2498145"/>
    <lineage>
        <taxon>Bacteria</taxon>
        <taxon>Bacillati</taxon>
        <taxon>Bacillota</taxon>
        <taxon>Bacilli</taxon>
        <taxon>Bacillales</taxon>
        <taxon>Bacillaceae</taxon>
        <taxon>Lysinibacillus</taxon>
    </lineage>
</organism>
<feature type="transmembrane region" description="Helical" evidence="1">
    <location>
        <begin position="12"/>
        <end position="33"/>
    </location>
</feature>
<feature type="transmembrane region" description="Helical" evidence="1">
    <location>
        <begin position="187"/>
        <end position="204"/>
    </location>
</feature>
<feature type="transmembrane region" description="Helical" evidence="1">
    <location>
        <begin position="45"/>
        <end position="68"/>
    </location>
</feature>
<dbReference type="SMART" id="SM00052">
    <property type="entry name" value="EAL"/>
    <property type="match status" value="1"/>
</dbReference>
<dbReference type="Gene3D" id="3.30.70.270">
    <property type="match status" value="1"/>
</dbReference>
<feature type="transmembrane region" description="Helical" evidence="1">
    <location>
        <begin position="80"/>
        <end position="98"/>
    </location>
</feature>
<dbReference type="Pfam" id="PF17159">
    <property type="entry name" value="MASE3"/>
    <property type="match status" value="1"/>
</dbReference>
<dbReference type="FunFam" id="3.20.20.450:FF:000001">
    <property type="entry name" value="Cyclic di-GMP phosphodiesterase yahA"/>
    <property type="match status" value="1"/>
</dbReference>
<comment type="caution">
    <text evidence="4">The sequence shown here is derived from an EMBL/GenBank/DDBJ whole genome shotgun (WGS) entry which is preliminary data.</text>
</comment>
<dbReference type="AlphaFoldDB" id="A0A432L9L4"/>
<dbReference type="PANTHER" id="PTHR33121:SF71">
    <property type="entry name" value="OXYGEN SENSOR PROTEIN DOSP"/>
    <property type="match status" value="1"/>
</dbReference>
<dbReference type="InterPro" id="IPR000160">
    <property type="entry name" value="GGDEF_dom"/>
</dbReference>
<dbReference type="InterPro" id="IPR001633">
    <property type="entry name" value="EAL_dom"/>
</dbReference>
<dbReference type="Proteomes" id="UP000287910">
    <property type="component" value="Unassembled WGS sequence"/>
</dbReference>
<dbReference type="InterPro" id="IPR050706">
    <property type="entry name" value="Cyclic-di-GMP_PDE-like"/>
</dbReference>
<dbReference type="SUPFAM" id="SSF141868">
    <property type="entry name" value="EAL domain-like"/>
    <property type="match status" value="1"/>
</dbReference>
<dbReference type="GO" id="GO:0071111">
    <property type="term" value="F:cyclic-guanylate-specific phosphodiesterase activity"/>
    <property type="evidence" value="ECO:0007669"/>
    <property type="project" value="InterPro"/>
</dbReference>
<dbReference type="PANTHER" id="PTHR33121">
    <property type="entry name" value="CYCLIC DI-GMP PHOSPHODIESTERASE PDEF"/>
    <property type="match status" value="1"/>
</dbReference>
<keyword evidence="5" id="KW-1185">Reference proteome</keyword>
<dbReference type="CDD" id="cd01948">
    <property type="entry name" value="EAL"/>
    <property type="match status" value="1"/>
</dbReference>
<accession>A0A432L9L4</accession>
<feature type="domain" description="GGDEF" evidence="3">
    <location>
        <begin position="317"/>
        <end position="449"/>
    </location>
</feature>
<dbReference type="PROSITE" id="PS50883">
    <property type="entry name" value="EAL"/>
    <property type="match status" value="1"/>
</dbReference>
<dbReference type="Gene3D" id="3.20.20.450">
    <property type="entry name" value="EAL domain"/>
    <property type="match status" value="1"/>
</dbReference>
<evidence type="ECO:0000256" key="1">
    <source>
        <dbReference type="SAM" id="Phobius"/>
    </source>
</evidence>
<evidence type="ECO:0000259" key="2">
    <source>
        <dbReference type="PROSITE" id="PS50883"/>
    </source>
</evidence>
<dbReference type="EMBL" id="RYYR01000020">
    <property type="protein sequence ID" value="RUL50503.1"/>
    <property type="molecule type" value="Genomic_DNA"/>
</dbReference>
<evidence type="ECO:0000313" key="4">
    <source>
        <dbReference type="EMBL" id="RUL50503.1"/>
    </source>
</evidence>
<keyword evidence="1" id="KW-0812">Transmembrane</keyword>
<keyword evidence="1" id="KW-0472">Membrane</keyword>
<feature type="domain" description="EAL" evidence="2">
    <location>
        <begin position="458"/>
        <end position="711"/>
    </location>
</feature>
<keyword evidence="1" id="KW-1133">Transmembrane helix</keyword>
<dbReference type="InterPro" id="IPR033425">
    <property type="entry name" value="MASE3"/>
</dbReference>
<dbReference type="CDD" id="cd01949">
    <property type="entry name" value="GGDEF"/>
    <property type="match status" value="1"/>
</dbReference>
<feature type="transmembrane region" description="Helical" evidence="1">
    <location>
        <begin position="148"/>
        <end position="167"/>
    </location>
</feature>
<proteinExistence type="predicted"/>
<dbReference type="SMART" id="SM00267">
    <property type="entry name" value="GGDEF"/>
    <property type="match status" value="1"/>
</dbReference>
<dbReference type="PROSITE" id="PS50887">
    <property type="entry name" value="GGDEF"/>
    <property type="match status" value="1"/>
</dbReference>
<dbReference type="NCBIfam" id="TIGR00254">
    <property type="entry name" value="GGDEF"/>
    <property type="match status" value="1"/>
</dbReference>
<feature type="transmembrane region" description="Helical" evidence="1">
    <location>
        <begin position="118"/>
        <end position="136"/>
    </location>
</feature>
<evidence type="ECO:0000313" key="5">
    <source>
        <dbReference type="Proteomes" id="UP000287910"/>
    </source>
</evidence>
<dbReference type="InterPro" id="IPR043128">
    <property type="entry name" value="Rev_trsase/Diguanyl_cyclase"/>
</dbReference>
<dbReference type="InterPro" id="IPR029787">
    <property type="entry name" value="Nucleotide_cyclase"/>
</dbReference>
<sequence length="724" mass="83451">MHMEKTFDEKYIKSISIYISLSFMLILFVVLFSDKLYGIFGEQNYTAVHLLSEIFTIIVAMSIAMQLWLTSRFKLINVDVYMGALFLSLAILAIFHTISYKGMPFFIIESSPYQATWFYIITRLLISVGLLCIVLMKAKSITTIHRNIVFLISMILTFAFICVIYLPDKVLPPLVIEGMGTTLLKNTMQYFSLGTQIVLIIILLKQFNLAPKRSLLFIAASIYIIISDIFFTTYRDVYDIYNFTGHLFQLFTYVAILKAVYYTTVEFPFISMIKANDHLESSRKEMHHMAYYDEITKLPNERFLIESINKSFTENLEQKTVLVLEFDRILAIKSSLGSFYSEQILKMAAERITEIVGEKYFVSKLRIDQFVIFIKSHKDKEEIMALCKQLQLSMSKPFHIQHFSLTGNLNIGIAHYPMDSTSSENLIKHAQFAMYEAGKVPERILSYESSMLNARTKRVELENDLYKALEEDQLFLQYQPQLNIQTGEINSMEALVRWNHPIKGWISPADFIPIAEESGLIIPFGRYVLETACKQTVELQKVINKPIKVAVNLSVGQLFQENFIDIIKEVIQETKIPPHQLELEITESMTMNTNYITPILKGLKEIGLTVAIDDFGTGYSSLSYLKDLPIDCLKIDRSFVQKISNKDDQEPLVDMIISMAQHLKLDVVAEGIETIEQLHYLNEKKCDFIQGYYISKPINIEDLSERFNEIEQFALETIQGMKMT</sequence>
<dbReference type="InterPro" id="IPR035919">
    <property type="entry name" value="EAL_sf"/>
</dbReference>
<protein>
    <submittedName>
        <fullName evidence="4">EAL domain-containing protein</fullName>
    </submittedName>
</protein>
<dbReference type="Pfam" id="PF00990">
    <property type="entry name" value="GGDEF"/>
    <property type="match status" value="1"/>
</dbReference>